<organism evidence="2 3">
    <name type="scientific">Ranatra chinensis</name>
    <dbReference type="NCBI Taxonomy" id="642074"/>
    <lineage>
        <taxon>Eukaryota</taxon>
        <taxon>Metazoa</taxon>
        <taxon>Ecdysozoa</taxon>
        <taxon>Arthropoda</taxon>
        <taxon>Hexapoda</taxon>
        <taxon>Insecta</taxon>
        <taxon>Pterygota</taxon>
        <taxon>Neoptera</taxon>
        <taxon>Paraneoptera</taxon>
        <taxon>Hemiptera</taxon>
        <taxon>Heteroptera</taxon>
        <taxon>Panheteroptera</taxon>
        <taxon>Nepomorpha</taxon>
        <taxon>Nepidae</taxon>
        <taxon>Ranatrinae</taxon>
        <taxon>Ranatra</taxon>
    </lineage>
</organism>
<evidence type="ECO:0000313" key="2">
    <source>
        <dbReference type="EMBL" id="KAL1130088.1"/>
    </source>
</evidence>
<comment type="caution">
    <text evidence="2">The sequence shown here is derived from an EMBL/GenBank/DDBJ whole genome shotgun (WGS) entry which is preliminary data.</text>
</comment>
<reference evidence="2 3" key="1">
    <citation type="submission" date="2024-07" db="EMBL/GenBank/DDBJ databases">
        <title>Chromosome-level genome assembly of the water stick insect Ranatra chinensis (Heteroptera: Nepidae).</title>
        <authorList>
            <person name="Liu X."/>
        </authorList>
    </citation>
    <scope>NUCLEOTIDE SEQUENCE [LARGE SCALE GENOMIC DNA]</scope>
    <source>
        <strain evidence="2">Cailab_2021Rc</strain>
        <tissue evidence="2">Muscle</tissue>
    </source>
</reference>
<evidence type="ECO:0000313" key="3">
    <source>
        <dbReference type="Proteomes" id="UP001558652"/>
    </source>
</evidence>
<dbReference type="EMBL" id="JBFDAA010000008">
    <property type="protein sequence ID" value="KAL1130088.1"/>
    <property type="molecule type" value="Genomic_DNA"/>
</dbReference>
<dbReference type="Proteomes" id="UP001558652">
    <property type="component" value="Unassembled WGS sequence"/>
</dbReference>
<feature type="compositionally biased region" description="Polar residues" evidence="1">
    <location>
        <begin position="124"/>
        <end position="137"/>
    </location>
</feature>
<gene>
    <name evidence="2" type="ORF">AAG570_013027</name>
</gene>
<keyword evidence="3" id="KW-1185">Reference proteome</keyword>
<evidence type="ECO:0000256" key="1">
    <source>
        <dbReference type="SAM" id="MobiDB-lite"/>
    </source>
</evidence>
<proteinExistence type="predicted"/>
<accession>A0ABD0Z1T6</accession>
<sequence length="137" mass="14850">MASKRRNYENKKQKTTEIGTCTLPPFCDYEEKSPAASAGTGPALINKNMSGGMVTWPALFWSPAHFLAACPIHFVRPPYQPPTPIGTEKCGPNVTGSLQPFFTPGGIKDSSEFRRGRRFLASGSGPSPSTSLYPRLT</sequence>
<protein>
    <submittedName>
        <fullName evidence="2">Uncharacterized protein</fullName>
    </submittedName>
</protein>
<name>A0ABD0Z1T6_9HEMI</name>
<dbReference type="AlphaFoldDB" id="A0ABD0Z1T6"/>
<feature type="region of interest" description="Disordered" evidence="1">
    <location>
        <begin position="117"/>
        <end position="137"/>
    </location>
</feature>